<reference evidence="1" key="2">
    <citation type="journal article" date="2015" name="Fish Shellfish Immunol.">
        <title>Early steps in the European eel (Anguilla anguilla)-Vibrio vulnificus interaction in the gills: Role of the RtxA13 toxin.</title>
        <authorList>
            <person name="Callol A."/>
            <person name="Pajuelo D."/>
            <person name="Ebbesson L."/>
            <person name="Teles M."/>
            <person name="MacKenzie S."/>
            <person name="Amaro C."/>
        </authorList>
    </citation>
    <scope>NUCLEOTIDE SEQUENCE</scope>
</reference>
<organism evidence="1">
    <name type="scientific">Anguilla anguilla</name>
    <name type="common">European freshwater eel</name>
    <name type="synonym">Muraena anguilla</name>
    <dbReference type="NCBI Taxonomy" id="7936"/>
    <lineage>
        <taxon>Eukaryota</taxon>
        <taxon>Metazoa</taxon>
        <taxon>Chordata</taxon>
        <taxon>Craniata</taxon>
        <taxon>Vertebrata</taxon>
        <taxon>Euteleostomi</taxon>
        <taxon>Actinopterygii</taxon>
        <taxon>Neopterygii</taxon>
        <taxon>Teleostei</taxon>
        <taxon>Anguilliformes</taxon>
        <taxon>Anguillidae</taxon>
        <taxon>Anguilla</taxon>
    </lineage>
</organism>
<sequence>MIYSSMLHLLYYIVNESSQTSRASLDTLGICEFVNNVQIPNTMGMQHVRFLHKP</sequence>
<evidence type="ECO:0000313" key="1">
    <source>
        <dbReference type="EMBL" id="JAH91482.1"/>
    </source>
</evidence>
<accession>A0A0E9WMB1</accession>
<reference evidence="1" key="1">
    <citation type="submission" date="2014-11" db="EMBL/GenBank/DDBJ databases">
        <authorList>
            <person name="Amaro Gonzalez C."/>
        </authorList>
    </citation>
    <scope>NUCLEOTIDE SEQUENCE</scope>
</reference>
<proteinExistence type="predicted"/>
<dbReference type="EMBL" id="GBXM01017095">
    <property type="protein sequence ID" value="JAH91482.1"/>
    <property type="molecule type" value="Transcribed_RNA"/>
</dbReference>
<dbReference type="AlphaFoldDB" id="A0A0E9WMB1"/>
<protein>
    <submittedName>
        <fullName evidence="1">Uncharacterized protein</fullName>
    </submittedName>
</protein>
<name>A0A0E9WMB1_ANGAN</name>